<dbReference type="Proteomes" id="UP001165652">
    <property type="component" value="Unassembled WGS sequence"/>
</dbReference>
<organism evidence="1 2">
    <name type="scientific">Rhodoplanes tepidamans</name>
    <name type="common">Rhodoplanes cryptolactis</name>
    <dbReference type="NCBI Taxonomy" id="200616"/>
    <lineage>
        <taxon>Bacteria</taxon>
        <taxon>Pseudomonadati</taxon>
        <taxon>Pseudomonadota</taxon>
        <taxon>Alphaproteobacteria</taxon>
        <taxon>Hyphomicrobiales</taxon>
        <taxon>Nitrobacteraceae</taxon>
        <taxon>Rhodoplanes</taxon>
    </lineage>
</organism>
<keyword evidence="2" id="KW-1185">Reference proteome</keyword>
<accession>A0ABT5J962</accession>
<dbReference type="RefSeq" id="WP_272777035.1">
    <property type="nucleotide sequence ID" value="NZ_JAQQLI010000013.1"/>
</dbReference>
<evidence type="ECO:0000313" key="1">
    <source>
        <dbReference type="EMBL" id="MDC7786190.1"/>
    </source>
</evidence>
<evidence type="ECO:0000313" key="2">
    <source>
        <dbReference type="Proteomes" id="UP001165652"/>
    </source>
</evidence>
<dbReference type="EMBL" id="JAQQLI010000013">
    <property type="protein sequence ID" value="MDC7786190.1"/>
    <property type="molecule type" value="Genomic_DNA"/>
</dbReference>
<reference evidence="1" key="1">
    <citation type="journal article" date="2023" name="Microbiol Resour">
        <title>Genome Sequences of Rhodoplanes serenus and Two Thermotolerant Strains, Rhodoplanes tepidamans and 'Rhodoplanes cryptolactis,' Further Refine the Genus.</title>
        <authorList>
            <person name="Rayyan A.A."/>
            <person name="Kyndt J.A."/>
        </authorList>
    </citation>
    <scope>NUCLEOTIDE SEQUENCE</scope>
    <source>
        <strain evidence="1">DSM 9987</strain>
    </source>
</reference>
<proteinExistence type="predicted"/>
<gene>
    <name evidence="1" type="ORF">PQJ73_10910</name>
</gene>
<protein>
    <submittedName>
        <fullName evidence="1">Uncharacterized protein</fullName>
    </submittedName>
</protein>
<sequence>MTTPVSSLSVVKSLEAAAGHAETAEREYRREAAQRIAALEQERAFAYRRLNLVRELAEAMAGADAEESAVGIAFAMLRGKLGWSQDSEARSEVIERFATFAQALFRSLTSEDEPEPSAPAALAEFENWYVENRHAPFWILFEHYIPETPLVDF</sequence>
<comment type="caution">
    <text evidence="1">The sequence shown here is derived from an EMBL/GenBank/DDBJ whole genome shotgun (WGS) entry which is preliminary data.</text>
</comment>
<name>A0ABT5J962_RHOTP</name>
<reference evidence="1" key="2">
    <citation type="submission" date="2023-02" db="EMBL/GenBank/DDBJ databases">
        <authorList>
            <person name="Rayyan A."/>
            <person name="Meyer T."/>
            <person name="Kyndt J.A."/>
        </authorList>
    </citation>
    <scope>NUCLEOTIDE SEQUENCE</scope>
    <source>
        <strain evidence="1">DSM 9987</strain>
    </source>
</reference>